<evidence type="ECO:0000256" key="1">
    <source>
        <dbReference type="SAM" id="MobiDB-lite"/>
    </source>
</evidence>
<accession>A0A132P0R4</accession>
<evidence type="ECO:0000313" key="2">
    <source>
        <dbReference type="EMBL" id="KWX15853.1"/>
    </source>
</evidence>
<sequence>MTCRWMSSPECSSIIPLLNVQGVLKAFSVYTKPSKKELLLDDGCHALTIHIDGSVHIGSPLASTDTTVYPVANHTDSFFSFSRQTGLLRYNDKDFVLASSDPLLGASATSLPIKLISQYVTDQALIGKMREGRVEHVHVIVGHTHASLFTAIVAKQDTKMTTVQRFSDFDRRLMRVVPLLHESQGKTDLRLLVLFETGELCLYNIDLSMPEIRDITLIDKLNVEGVKDIYCNPFTSEVLLRSMSDILYYLPLREPYIHVELTRLHPDENVIMDQARTSIETTFFIIRSRDKGLQTQVQWQSFSHSASTCVTTAEVIYPKVLLRLYPLDTQISTQFYDAPCLAVDESGDVDLLFASLPSVPSKGLASKIASLSKEVTSTERELSHMRTRSKAKYASPATSPRGTAWMSTPLTSLELDIKKHFNQTHNIQMITLSLKSVCRMILIQIPSSLKLADAVGGLSTDLGLLVFLNTSKCEFSVARSQDYLPFKQLALSVAFFPSGSDASSEVSPVYFDSLLLDEFEQEISLSTASIDISVPRAVYASVPCTAVANTKLCNNTEEGVKLYLADELTLEAHSVQGGNLELSGDSPHLIIQTIASVTGQQYSPALLKNNDYCTSLRLEETVLRSVRLKSLAGLVGSIDYYSYISLLRDLKLGAEPALAQYSSFLLMSPKGINAVHVALVGASTRLKESTELALACASTGTSTIL</sequence>
<feature type="region of interest" description="Disordered" evidence="1">
    <location>
        <begin position="379"/>
        <end position="400"/>
    </location>
</feature>
<dbReference type="VEuPathDB" id="GiardiaDB:QR46_0171"/>
<gene>
    <name evidence="2" type="ORF">QR46_0171</name>
</gene>
<proteinExistence type="predicted"/>
<evidence type="ECO:0000313" key="3">
    <source>
        <dbReference type="Proteomes" id="UP000070089"/>
    </source>
</evidence>
<comment type="caution">
    <text evidence="2">The sequence shown here is derived from an EMBL/GenBank/DDBJ whole genome shotgun (WGS) entry which is preliminary data.</text>
</comment>
<dbReference type="OrthoDB" id="10256582at2759"/>
<organism evidence="2 3">
    <name type="scientific">Giardia duodenalis assemblage B</name>
    <dbReference type="NCBI Taxonomy" id="1394984"/>
    <lineage>
        <taxon>Eukaryota</taxon>
        <taxon>Metamonada</taxon>
        <taxon>Diplomonadida</taxon>
        <taxon>Hexamitidae</taxon>
        <taxon>Giardiinae</taxon>
        <taxon>Giardia</taxon>
    </lineage>
</organism>
<reference evidence="2 3" key="1">
    <citation type="journal article" date="2015" name="Mol. Biochem. Parasitol.">
        <title>Identification of polymorphic genes for use in assemblage B genotyping assays through comparative genomics of multiple assemblage B Giardia duodenalis isolates.</title>
        <authorList>
            <person name="Wielinga C."/>
            <person name="Thompson R.C."/>
            <person name="Monis P."/>
            <person name="Ryan U."/>
        </authorList>
    </citation>
    <scope>NUCLEOTIDE SEQUENCE [LARGE SCALE GENOMIC DNA]</scope>
    <source>
        <strain evidence="2 3">BAH15c1</strain>
    </source>
</reference>
<protein>
    <submittedName>
        <fullName evidence="2">Uncharacterized protein</fullName>
    </submittedName>
</protein>
<dbReference type="EMBL" id="JXTI01000002">
    <property type="protein sequence ID" value="KWX15853.1"/>
    <property type="molecule type" value="Genomic_DNA"/>
</dbReference>
<name>A0A132P0R4_GIAIN</name>
<dbReference type="Proteomes" id="UP000070089">
    <property type="component" value="Unassembled WGS sequence"/>
</dbReference>
<dbReference type="AlphaFoldDB" id="A0A132P0R4"/>